<keyword evidence="1" id="KW-0812">Transmembrane</keyword>
<evidence type="ECO:0000313" key="3">
    <source>
        <dbReference type="EMBL" id="SLM17859.1"/>
    </source>
</evidence>
<name>A0A3P3XP96_9SPIR</name>
<feature type="domain" description="DUF1468" evidence="2">
    <location>
        <begin position="8"/>
        <end position="154"/>
    </location>
</feature>
<sequence>MRINREHIVGFICIAIAIAILCITPTFPKGQAGVNLTGPAFFPEVLAIAYLVLGVIQILIGFKAQKQIKDGTPSDTQEVQKKKGRVWPTVEFIALLIAFIVLFEPLGFIISTIAFLFLLMLLLGLKWWKSLLYAVIYTAVIYLLFGRLFTIGLPSGILSALGM</sequence>
<organism evidence="3">
    <name type="scientific">uncultured spirochete</name>
    <dbReference type="NCBI Taxonomy" id="156406"/>
    <lineage>
        <taxon>Bacteria</taxon>
        <taxon>Pseudomonadati</taxon>
        <taxon>Spirochaetota</taxon>
        <taxon>Spirochaetia</taxon>
        <taxon>Spirochaetales</taxon>
        <taxon>environmental samples</taxon>
    </lineage>
</organism>
<proteinExistence type="predicted"/>
<gene>
    <name evidence="3" type="ORF">SPIRO4BDMA_40428</name>
</gene>
<evidence type="ECO:0000259" key="2">
    <source>
        <dbReference type="Pfam" id="PF07331"/>
    </source>
</evidence>
<keyword evidence="1" id="KW-1133">Transmembrane helix</keyword>
<feature type="transmembrane region" description="Helical" evidence="1">
    <location>
        <begin position="7"/>
        <end position="28"/>
    </location>
</feature>
<dbReference type="InterPro" id="IPR009936">
    <property type="entry name" value="DUF1468"/>
</dbReference>
<feature type="transmembrane region" description="Helical" evidence="1">
    <location>
        <begin position="92"/>
        <end position="125"/>
    </location>
</feature>
<keyword evidence="1" id="KW-0472">Membrane</keyword>
<dbReference type="EMBL" id="FWDO01000004">
    <property type="protein sequence ID" value="SLM17859.1"/>
    <property type="molecule type" value="Genomic_DNA"/>
</dbReference>
<reference evidence="3" key="1">
    <citation type="submission" date="2017-02" db="EMBL/GenBank/DDBJ databases">
        <authorList>
            <person name="Regsiter A."/>
            <person name="William W."/>
        </authorList>
    </citation>
    <scope>NUCLEOTIDE SEQUENCE</scope>
    <source>
        <strain evidence="3">BdmA 4</strain>
    </source>
</reference>
<feature type="transmembrane region" description="Helical" evidence="1">
    <location>
        <begin position="131"/>
        <end position="153"/>
    </location>
</feature>
<dbReference type="AlphaFoldDB" id="A0A3P3XP96"/>
<protein>
    <recommendedName>
        <fullName evidence="2">DUF1468 domain-containing protein</fullName>
    </recommendedName>
</protein>
<accession>A0A3P3XP96</accession>
<dbReference type="Pfam" id="PF07331">
    <property type="entry name" value="TctB"/>
    <property type="match status" value="1"/>
</dbReference>
<feature type="transmembrane region" description="Helical" evidence="1">
    <location>
        <begin position="40"/>
        <end position="62"/>
    </location>
</feature>
<evidence type="ECO:0000256" key="1">
    <source>
        <dbReference type="SAM" id="Phobius"/>
    </source>
</evidence>